<dbReference type="VEuPathDB" id="FungiDB:CTRG_03713"/>
<dbReference type="EMBL" id="GG692398">
    <property type="protein sequence ID" value="EER33288.1"/>
    <property type="molecule type" value="Genomic_DNA"/>
</dbReference>
<dbReference type="Proteomes" id="UP000002037">
    <property type="component" value="Unassembled WGS sequence"/>
</dbReference>
<dbReference type="RefSeq" id="XP_002549416.1">
    <property type="nucleotide sequence ID" value="XM_002549370.1"/>
</dbReference>
<evidence type="ECO:0008006" key="3">
    <source>
        <dbReference type="Google" id="ProtNLM"/>
    </source>
</evidence>
<proteinExistence type="predicted"/>
<dbReference type="AlphaFoldDB" id="C5MCC1"/>
<protein>
    <recommendedName>
        <fullName evidence="3">ATPase expression protein 3</fullName>
    </recommendedName>
</protein>
<dbReference type="GeneID" id="8297847"/>
<accession>C5MCC1</accession>
<organism evidence="1 2">
    <name type="scientific">Candida tropicalis (strain ATCC MYA-3404 / T1)</name>
    <name type="common">Yeast</name>
    <dbReference type="NCBI Taxonomy" id="294747"/>
    <lineage>
        <taxon>Eukaryota</taxon>
        <taxon>Fungi</taxon>
        <taxon>Dikarya</taxon>
        <taxon>Ascomycota</taxon>
        <taxon>Saccharomycotina</taxon>
        <taxon>Pichiomycetes</taxon>
        <taxon>Debaryomycetaceae</taxon>
        <taxon>Candida/Lodderomyces clade</taxon>
        <taxon>Candida</taxon>
    </lineage>
</organism>
<evidence type="ECO:0000313" key="1">
    <source>
        <dbReference type="EMBL" id="EER33288.1"/>
    </source>
</evidence>
<gene>
    <name evidence="1" type="ORF">CTRG_03713</name>
</gene>
<sequence length="616" mass="71861">MLSIKDTISRIGRSIRQVESLTQSSNPKSPIKSPATKPCLKVIPKTHTQLSNEGLNQLKPLYTDFQRKVFQDFLKPLNIPNLKTFSEKVDYNNREAKQNWLQKTSTEPQDVLDTFIKHRYQFKRLMKYLLAITPSHLKGISYSNVQQIQHILQEEEKVQSSLERPKIPHNTFHEIPPLPSPLTKESFEEYIFKLTHSKYHYKNSSSLQSGIIPQILLHTHKLSNEKFKPFRSTATFNHLIKYFGYDKNQSLFARELLLVMNNDGHVADFGTINNLLCVVKLHSRIRSNTSSYRLALKYLKFGHQLGVQVNLSTWTRIYDIIDNVYLKEQFLNTLQEKGIPISRSLLLRILKDFSKTTKNTKDVIYFIENDLGMKNWQEDGLVRGQVLYHQALNYGEDSAQPWLNEFDFKNWLQGLKENENFKGEKSIIMLKQYFARDFEISETLPTFAILIQQLVSEFSDIRHLKQLVFVVRSLIYEATNQLGIPVEVDSYGDGNYSIPENYKILARNSQDALPMLQAKIEFINKFSYEKLPLPWEWLSDQEVQRWEALKQKFKISNTELFPPLEGTSLIPQEELVKIMNHIKAKGIASRNRSRVEMVKMGFDGYTLNRMKDRGLI</sequence>
<dbReference type="HOGENOM" id="CLU_434755_0_0_1"/>
<keyword evidence="2" id="KW-1185">Reference proteome</keyword>
<name>C5MCC1_CANTT</name>
<evidence type="ECO:0000313" key="2">
    <source>
        <dbReference type="Proteomes" id="UP000002037"/>
    </source>
</evidence>
<dbReference type="KEGG" id="ctp:CTRG_03713"/>
<reference evidence="1 2" key="1">
    <citation type="journal article" date="2009" name="Nature">
        <title>Evolution of pathogenicity and sexual reproduction in eight Candida genomes.</title>
        <authorList>
            <person name="Butler G."/>
            <person name="Rasmussen M.D."/>
            <person name="Lin M.F."/>
            <person name="Santos M.A."/>
            <person name="Sakthikumar S."/>
            <person name="Munro C.A."/>
            <person name="Rheinbay E."/>
            <person name="Grabherr M."/>
            <person name="Forche A."/>
            <person name="Reedy J.L."/>
            <person name="Agrafioti I."/>
            <person name="Arnaud M.B."/>
            <person name="Bates S."/>
            <person name="Brown A.J."/>
            <person name="Brunke S."/>
            <person name="Costanzo M.C."/>
            <person name="Fitzpatrick D.A."/>
            <person name="de Groot P.W."/>
            <person name="Harris D."/>
            <person name="Hoyer L.L."/>
            <person name="Hube B."/>
            <person name="Klis F.M."/>
            <person name="Kodira C."/>
            <person name="Lennard N."/>
            <person name="Logue M.E."/>
            <person name="Martin R."/>
            <person name="Neiman A.M."/>
            <person name="Nikolaou E."/>
            <person name="Quail M.A."/>
            <person name="Quinn J."/>
            <person name="Santos M.C."/>
            <person name="Schmitzberger F.F."/>
            <person name="Sherlock G."/>
            <person name="Shah P."/>
            <person name="Silverstein K.A."/>
            <person name="Skrzypek M.S."/>
            <person name="Soll D."/>
            <person name="Staggs R."/>
            <person name="Stansfield I."/>
            <person name="Stumpf M.P."/>
            <person name="Sudbery P.E."/>
            <person name="Srikantha T."/>
            <person name="Zeng Q."/>
            <person name="Berman J."/>
            <person name="Berriman M."/>
            <person name="Heitman J."/>
            <person name="Gow N.A."/>
            <person name="Lorenz M.C."/>
            <person name="Birren B.W."/>
            <person name="Kellis M."/>
            <person name="Cuomo C.A."/>
        </authorList>
    </citation>
    <scope>NUCLEOTIDE SEQUENCE [LARGE SCALE GENOMIC DNA]</scope>
    <source>
        <strain evidence="2">ATCC MYA-3404 / T1</strain>
    </source>
</reference>
<dbReference type="STRING" id="294747.C5MCC1"/>
<dbReference type="eggNOG" id="ENOG502QVB0">
    <property type="taxonomic scope" value="Eukaryota"/>
</dbReference>
<dbReference type="OrthoDB" id="185373at2759"/>